<sequence length="234" mass="24615">MLSGPSAELSSITQEEVRQGLGLMLLVSALGKEWVSYQNAVAGNSTTVTLGLINRGLFGTKPLAHPAGARAWAVSEGFGVTDWQSGRSESVSIRMLPRTQTGVLDVDDAVVHSYSVAGANLAPWMPGRVRVNGVEGGQISGVATLTWRKRDGAVPAVVFNGDDVSQVSDSTYQVVVKSGSSVVKTVTGITGESWSFADETTLNGGAYYSSLTFEVVAQKPGFSDSRVSTVKIDR</sequence>
<dbReference type="InterPro" id="IPR056490">
    <property type="entry name" value="Rcc01698_C"/>
</dbReference>
<dbReference type="Pfam" id="PF23666">
    <property type="entry name" value="Rcc01698_C"/>
    <property type="match status" value="1"/>
</dbReference>
<name>A0A3M6F2R4_PSESG</name>
<gene>
    <name evidence="2" type="ORF">ALQ74_02488</name>
</gene>
<reference evidence="2 3" key="1">
    <citation type="submission" date="2018-08" db="EMBL/GenBank/DDBJ databases">
        <title>Recombination of ecologically and evolutionarily significant loci maintains genetic cohesion in the Pseudomonas syringae species complex.</title>
        <authorList>
            <person name="Dillon M."/>
            <person name="Thakur S."/>
            <person name="Almeida R.N.D."/>
            <person name="Weir B.S."/>
            <person name="Guttman D.S."/>
        </authorList>
    </citation>
    <scope>NUCLEOTIDE SEQUENCE [LARGE SCALE GENOMIC DNA]</scope>
    <source>
        <strain evidence="2 3">ICMP 4332</strain>
    </source>
</reference>
<evidence type="ECO:0000259" key="1">
    <source>
        <dbReference type="Pfam" id="PF23666"/>
    </source>
</evidence>
<dbReference type="EMBL" id="RBOM01000113">
    <property type="protein sequence ID" value="RMM65623.1"/>
    <property type="molecule type" value="Genomic_DNA"/>
</dbReference>
<protein>
    <recommendedName>
        <fullName evidence="1">Rcc01698-like C-terminal domain-containing protein</fullName>
    </recommendedName>
</protein>
<evidence type="ECO:0000313" key="2">
    <source>
        <dbReference type="EMBL" id="RMM65623.1"/>
    </source>
</evidence>
<feature type="domain" description="Rcc01698-like C-terminal" evidence="1">
    <location>
        <begin position="6"/>
        <end position="71"/>
    </location>
</feature>
<organism evidence="2 3">
    <name type="scientific">Pseudomonas savastanoi pv. glycinea</name>
    <name type="common">Pseudomonas syringae pv. glycinea</name>
    <dbReference type="NCBI Taxonomy" id="318"/>
    <lineage>
        <taxon>Bacteria</taxon>
        <taxon>Pseudomonadati</taxon>
        <taxon>Pseudomonadota</taxon>
        <taxon>Gammaproteobacteria</taxon>
        <taxon>Pseudomonadales</taxon>
        <taxon>Pseudomonadaceae</taxon>
        <taxon>Pseudomonas</taxon>
    </lineage>
</organism>
<dbReference type="Proteomes" id="UP000279057">
    <property type="component" value="Unassembled WGS sequence"/>
</dbReference>
<proteinExistence type="predicted"/>
<comment type="caution">
    <text evidence="2">The sequence shown here is derived from an EMBL/GenBank/DDBJ whole genome shotgun (WGS) entry which is preliminary data.</text>
</comment>
<accession>A0A3M6F2R4</accession>
<dbReference type="AlphaFoldDB" id="A0A3M6F2R4"/>
<evidence type="ECO:0000313" key="3">
    <source>
        <dbReference type="Proteomes" id="UP000279057"/>
    </source>
</evidence>